<gene>
    <name evidence="2" type="ORF">SCODWIG_02126</name>
</gene>
<evidence type="ECO:0000259" key="1">
    <source>
        <dbReference type="Pfam" id="PF01738"/>
    </source>
</evidence>
<dbReference type="Gene3D" id="3.40.50.1820">
    <property type="entry name" value="alpha/beta hydrolase"/>
    <property type="match status" value="1"/>
</dbReference>
<dbReference type="AlphaFoldDB" id="A0A376B6Q4"/>
<protein>
    <submittedName>
        <fullName evidence="2">Probable Protein AIM2</fullName>
    </submittedName>
</protein>
<dbReference type="Pfam" id="PF01738">
    <property type="entry name" value="DLH"/>
    <property type="match status" value="1"/>
</dbReference>
<name>A0A376B6Q4_9ASCO</name>
<sequence>MASNPPGACCFQGFKHEGTPVGKYEELFGLETYVTGSSKENKYIVILGDVFGIKLANCLLIADQLAQSGYTVLYPDILNGDIVDIDNKASVDFAAWIAKHDVSITKPIVDSFMSKVKETYKPKFLGVIGYCFGAKYVIQQLNKETGLADCGAIAHPSFVTMDEVAVIDKPLLISAAENDHIFPSNLRHDTEDKLKELGVRYQIDLFGGVSHGFAARGDPNDPVVKYAKEKALLDQIYWFNYFSGITATKDSTGCGSCECKK</sequence>
<evidence type="ECO:0000313" key="2">
    <source>
        <dbReference type="EMBL" id="SSD60365.1"/>
    </source>
</evidence>
<organism evidence="2 3">
    <name type="scientific">Saccharomycodes ludwigii</name>
    <dbReference type="NCBI Taxonomy" id="36035"/>
    <lineage>
        <taxon>Eukaryota</taxon>
        <taxon>Fungi</taxon>
        <taxon>Dikarya</taxon>
        <taxon>Ascomycota</taxon>
        <taxon>Saccharomycotina</taxon>
        <taxon>Saccharomycetes</taxon>
        <taxon>Saccharomycodales</taxon>
        <taxon>Saccharomycodaceae</taxon>
        <taxon>Saccharomycodes</taxon>
    </lineage>
</organism>
<dbReference type="InterPro" id="IPR002925">
    <property type="entry name" value="Dienelactn_hydro"/>
</dbReference>
<dbReference type="Proteomes" id="UP000262825">
    <property type="component" value="Unassembled WGS sequence"/>
</dbReference>
<dbReference type="GO" id="GO:0016787">
    <property type="term" value="F:hydrolase activity"/>
    <property type="evidence" value="ECO:0007669"/>
    <property type="project" value="InterPro"/>
</dbReference>
<dbReference type="PANTHER" id="PTHR17630:SF44">
    <property type="entry name" value="PROTEIN AIM2"/>
    <property type="match status" value="1"/>
</dbReference>
<dbReference type="VEuPathDB" id="FungiDB:SCODWIG_02126"/>
<dbReference type="PANTHER" id="PTHR17630">
    <property type="entry name" value="DIENELACTONE HYDROLASE"/>
    <property type="match status" value="1"/>
</dbReference>
<dbReference type="SUPFAM" id="SSF53474">
    <property type="entry name" value="alpha/beta-Hydrolases"/>
    <property type="match status" value="1"/>
</dbReference>
<keyword evidence="3" id="KW-1185">Reference proteome</keyword>
<proteinExistence type="predicted"/>
<dbReference type="EMBL" id="UFAJ01000336">
    <property type="protein sequence ID" value="SSD60365.1"/>
    <property type="molecule type" value="Genomic_DNA"/>
</dbReference>
<reference evidence="3" key="1">
    <citation type="submission" date="2018-06" db="EMBL/GenBank/DDBJ databases">
        <authorList>
            <person name="Guldener U."/>
        </authorList>
    </citation>
    <scope>NUCLEOTIDE SEQUENCE [LARGE SCALE GENOMIC DNA]</scope>
    <source>
        <strain evidence="3">UTAD17</strain>
    </source>
</reference>
<accession>A0A376B6Q4</accession>
<feature type="domain" description="Dienelactone hydrolase" evidence="1">
    <location>
        <begin position="31"/>
        <end position="241"/>
    </location>
</feature>
<dbReference type="OrthoDB" id="17560at2759"/>
<evidence type="ECO:0000313" key="3">
    <source>
        <dbReference type="Proteomes" id="UP000262825"/>
    </source>
</evidence>
<dbReference type="InterPro" id="IPR029058">
    <property type="entry name" value="AB_hydrolase_fold"/>
</dbReference>